<sequence length="288" mass="32696">MRLHIRYDHDIPVNVFRWTPSPVKQPLHVHESLEIGCCVSGRGTFYFGNKTYGVGPGDLFIVNHQEEHIAESDPDDPSVYLFVNFDPSLLLAEDESLLLPFAYSPERFQNHIPAGSPASRSIVPLIEAMHEELQHKREGYLTAVKSLLLQACVGILRHFAGSPGHRLRRLESGTRRKLGRAVAFLERRDGSGDIGLKQLADHLGMTPSGAARFWKQTMGYGFHRYVTLRRIRDAKRELAATDRPIADICFDCGFQSLATFYRLFKEHVGVTPQQYRNEHPVSDIFENE</sequence>
<feature type="domain" description="HTH araC/xylS-type" evidence="5">
    <location>
        <begin position="179"/>
        <end position="278"/>
    </location>
</feature>
<dbReference type="Pfam" id="PF12833">
    <property type="entry name" value="HTH_18"/>
    <property type="match status" value="1"/>
</dbReference>
<evidence type="ECO:0000256" key="1">
    <source>
        <dbReference type="ARBA" id="ARBA00023015"/>
    </source>
</evidence>
<dbReference type="InterPro" id="IPR009057">
    <property type="entry name" value="Homeodomain-like_sf"/>
</dbReference>
<keyword evidence="2" id="KW-0238">DNA-binding</keyword>
<evidence type="ECO:0000256" key="2">
    <source>
        <dbReference type="ARBA" id="ARBA00023125"/>
    </source>
</evidence>
<dbReference type="RefSeq" id="WP_110838562.1">
    <property type="nucleotide sequence ID" value="NZ_QJVJ01000001.1"/>
</dbReference>
<dbReference type="Pfam" id="PF02311">
    <property type="entry name" value="AraC_binding"/>
    <property type="match status" value="1"/>
</dbReference>
<dbReference type="Gene3D" id="2.60.120.10">
    <property type="entry name" value="Jelly Rolls"/>
    <property type="match status" value="1"/>
</dbReference>
<keyword evidence="1" id="KW-0805">Transcription regulation</keyword>
<accession>A0A2V5KPR0</accession>
<dbReference type="PRINTS" id="PR00032">
    <property type="entry name" value="HTHARAC"/>
</dbReference>
<keyword evidence="4" id="KW-0804">Transcription</keyword>
<comment type="caution">
    <text evidence="6">The sequence shown here is derived from an EMBL/GenBank/DDBJ whole genome shotgun (WGS) entry which is preliminary data.</text>
</comment>
<keyword evidence="3" id="KW-0010">Activator</keyword>
<evidence type="ECO:0000259" key="5">
    <source>
        <dbReference type="PROSITE" id="PS01124"/>
    </source>
</evidence>
<organism evidence="6 7">
    <name type="scientific">Paenibacillus flagellatus</name>
    <dbReference type="NCBI Taxonomy" id="2211139"/>
    <lineage>
        <taxon>Bacteria</taxon>
        <taxon>Bacillati</taxon>
        <taxon>Bacillota</taxon>
        <taxon>Bacilli</taxon>
        <taxon>Bacillales</taxon>
        <taxon>Paenibacillaceae</taxon>
        <taxon>Paenibacillus</taxon>
    </lineage>
</organism>
<dbReference type="AlphaFoldDB" id="A0A2V5KPR0"/>
<keyword evidence="7" id="KW-1185">Reference proteome</keyword>
<evidence type="ECO:0000256" key="4">
    <source>
        <dbReference type="ARBA" id="ARBA00023163"/>
    </source>
</evidence>
<dbReference type="PROSITE" id="PS01124">
    <property type="entry name" value="HTH_ARAC_FAMILY_2"/>
    <property type="match status" value="1"/>
</dbReference>
<dbReference type="GO" id="GO:0003700">
    <property type="term" value="F:DNA-binding transcription factor activity"/>
    <property type="evidence" value="ECO:0007669"/>
    <property type="project" value="InterPro"/>
</dbReference>
<dbReference type="InterPro" id="IPR018060">
    <property type="entry name" value="HTH_AraC"/>
</dbReference>
<proteinExistence type="predicted"/>
<dbReference type="PANTHER" id="PTHR46796">
    <property type="entry name" value="HTH-TYPE TRANSCRIPTIONAL ACTIVATOR RHAS-RELATED"/>
    <property type="match status" value="1"/>
</dbReference>
<reference evidence="6 7" key="1">
    <citation type="submission" date="2018-05" db="EMBL/GenBank/DDBJ databases">
        <title>Paenibacillus flagellatus sp. nov., isolated from selenium mineral soil.</title>
        <authorList>
            <person name="Dai X."/>
        </authorList>
    </citation>
    <scope>NUCLEOTIDE SEQUENCE [LARGE SCALE GENOMIC DNA]</scope>
    <source>
        <strain evidence="6 7">DXL2</strain>
    </source>
</reference>
<gene>
    <name evidence="6" type="ORF">DLM86_03570</name>
</gene>
<dbReference type="InterPro" id="IPR020449">
    <property type="entry name" value="Tscrpt_reg_AraC-type_HTH"/>
</dbReference>
<dbReference type="EMBL" id="QJVJ01000001">
    <property type="protein sequence ID" value="PYI57520.1"/>
    <property type="molecule type" value="Genomic_DNA"/>
</dbReference>
<dbReference type="InterPro" id="IPR050204">
    <property type="entry name" value="AraC_XylS_family_regulators"/>
</dbReference>
<dbReference type="OrthoDB" id="9816335at2"/>
<evidence type="ECO:0000313" key="7">
    <source>
        <dbReference type="Proteomes" id="UP000247476"/>
    </source>
</evidence>
<dbReference type="InterPro" id="IPR018062">
    <property type="entry name" value="HTH_AraC-typ_CS"/>
</dbReference>
<protein>
    <submittedName>
        <fullName evidence="6">AraC family transcriptional regulator</fullName>
    </submittedName>
</protein>
<evidence type="ECO:0000256" key="3">
    <source>
        <dbReference type="ARBA" id="ARBA00023159"/>
    </source>
</evidence>
<dbReference type="Gene3D" id="1.10.10.60">
    <property type="entry name" value="Homeodomain-like"/>
    <property type="match status" value="2"/>
</dbReference>
<name>A0A2V5KPR0_9BACL</name>
<dbReference type="SMART" id="SM00342">
    <property type="entry name" value="HTH_ARAC"/>
    <property type="match status" value="1"/>
</dbReference>
<dbReference type="InterPro" id="IPR003313">
    <property type="entry name" value="AraC-bd"/>
</dbReference>
<dbReference type="InterPro" id="IPR037923">
    <property type="entry name" value="HTH-like"/>
</dbReference>
<dbReference type="SUPFAM" id="SSF46689">
    <property type="entry name" value="Homeodomain-like"/>
    <property type="match status" value="1"/>
</dbReference>
<dbReference type="PROSITE" id="PS00041">
    <property type="entry name" value="HTH_ARAC_FAMILY_1"/>
    <property type="match status" value="1"/>
</dbReference>
<dbReference type="GO" id="GO:0043565">
    <property type="term" value="F:sequence-specific DNA binding"/>
    <property type="evidence" value="ECO:0007669"/>
    <property type="project" value="InterPro"/>
</dbReference>
<dbReference type="Proteomes" id="UP000247476">
    <property type="component" value="Unassembled WGS sequence"/>
</dbReference>
<evidence type="ECO:0000313" key="6">
    <source>
        <dbReference type="EMBL" id="PYI57520.1"/>
    </source>
</evidence>
<dbReference type="SUPFAM" id="SSF51215">
    <property type="entry name" value="Regulatory protein AraC"/>
    <property type="match status" value="1"/>
</dbReference>
<dbReference type="InterPro" id="IPR014710">
    <property type="entry name" value="RmlC-like_jellyroll"/>
</dbReference>